<dbReference type="Gramene" id="KVH99084">
    <property type="protein sequence ID" value="KVH99084"/>
    <property type="gene ID" value="Ccrd_022671"/>
</dbReference>
<protein>
    <recommendedName>
        <fullName evidence="8">TF-B3 domain-containing protein</fullName>
    </recommendedName>
</protein>
<comment type="caution">
    <text evidence="6">The sequence shown here is derived from an EMBL/GenBank/DDBJ whole genome shotgun (WGS) entry which is preliminary data.</text>
</comment>
<dbReference type="SUPFAM" id="SSF101936">
    <property type="entry name" value="DNA-binding pseudobarrel domain"/>
    <property type="match status" value="1"/>
</dbReference>
<evidence type="ECO:0000256" key="5">
    <source>
        <dbReference type="ARBA" id="ARBA00023242"/>
    </source>
</evidence>
<keyword evidence="7" id="KW-1185">Reference proteome</keyword>
<keyword evidence="4" id="KW-0804">Transcription</keyword>
<keyword evidence="5" id="KW-0539">Nucleus</keyword>
<sequence length="135" mass="15628">MANALSSVIVAPMFMRREGSVKHFIQMMMVGETVNLVGRHEIVAMLMNFKQIPQTCRILPREYRLNRITGMMTFFPEVFEPKGIMLNVLDLEGKEWEFSFRYWPNCGSRTYVLEGLREIMVSRKLQAGDTGNSMV</sequence>
<dbReference type="Gene3D" id="2.40.330.10">
    <property type="entry name" value="DNA-binding pseudobarrel domain"/>
    <property type="match status" value="1"/>
</dbReference>
<evidence type="ECO:0008006" key="8">
    <source>
        <dbReference type="Google" id="ProtNLM"/>
    </source>
</evidence>
<name>A0A118JYU7_CYNCS</name>
<evidence type="ECO:0000313" key="7">
    <source>
        <dbReference type="Proteomes" id="UP000243975"/>
    </source>
</evidence>
<keyword evidence="2" id="KW-0805">Transcription regulation</keyword>
<dbReference type="PANTHER" id="PTHR46245">
    <property type="entry name" value="B3 DOMAIN-CONTAINING PROTEIN OS07G0563300"/>
    <property type="match status" value="1"/>
</dbReference>
<evidence type="ECO:0000256" key="4">
    <source>
        <dbReference type="ARBA" id="ARBA00023163"/>
    </source>
</evidence>
<evidence type="ECO:0000256" key="2">
    <source>
        <dbReference type="ARBA" id="ARBA00023015"/>
    </source>
</evidence>
<accession>A0A118JYU7</accession>
<dbReference type="STRING" id="59895.A0A118JYU7"/>
<evidence type="ECO:0000256" key="1">
    <source>
        <dbReference type="ARBA" id="ARBA00004123"/>
    </source>
</evidence>
<organism evidence="6 7">
    <name type="scientific">Cynara cardunculus var. scolymus</name>
    <name type="common">Globe artichoke</name>
    <name type="synonym">Cynara scolymus</name>
    <dbReference type="NCBI Taxonomy" id="59895"/>
    <lineage>
        <taxon>Eukaryota</taxon>
        <taxon>Viridiplantae</taxon>
        <taxon>Streptophyta</taxon>
        <taxon>Embryophyta</taxon>
        <taxon>Tracheophyta</taxon>
        <taxon>Spermatophyta</taxon>
        <taxon>Magnoliopsida</taxon>
        <taxon>eudicotyledons</taxon>
        <taxon>Gunneridae</taxon>
        <taxon>Pentapetalae</taxon>
        <taxon>asterids</taxon>
        <taxon>campanulids</taxon>
        <taxon>Asterales</taxon>
        <taxon>Asteraceae</taxon>
        <taxon>Carduoideae</taxon>
        <taxon>Cardueae</taxon>
        <taxon>Carduinae</taxon>
        <taxon>Cynara</taxon>
    </lineage>
</organism>
<dbReference type="GO" id="GO:0003677">
    <property type="term" value="F:DNA binding"/>
    <property type="evidence" value="ECO:0007669"/>
    <property type="project" value="UniProtKB-KW"/>
</dbReference>
<evidence type="ECO:0000313" key="6">
    <source>
        <dbReference type="EMBL" id="KVH99084.1"/>
    </source>
</evidence>
<dbReference type="GO" id="GO:0005634">
    <property type="term" value="C:nucleus"/>
    <property type="evidence" value="ECO:0007669"/>
    <property type="project" value="UniProtKB-SubCell"/>
</dbReference>
<comment type="subcellular location">
    <subcellularLocation>
        <location evidence="1">Nucleus</location>
    </subcellularLocation>
</comment>
<keyword evidence="3" id="KW-0238">DNA-binding</keyword>
<dbReference type="InterPro" id="IPR003340">
    <property type="entry name" value="B3_DNA-bd"/>
</dbReference>
<reference evidence="6 7" key="1">
    <citation type="journal article" date="2016" name="Sci. Rep.">
        <title>The genome sequence of the outbreeding globe artichoke constructed de novo incorporating a phase-aware low-pass sequencing strategy of F1 progeny.</title>
        <authorList>
            <person name="Scaglione D."/>
            <person name="Reyes-Chin-Wo S."/>
            <person name="Acquadro A."/>
            <person name="Froenicke L."/>
            <person name="Portis E."/>
            <person name="Beitel C."/>
            <person name="Tirone M."/>
            <person name="Mauro R."/>
            <person name="Lo Monaco A."/>
            <person name="Mauromicale G."/>
            <person name="Faccioli P."/>
            <person name="Cattivelli L."/>
            <person name="Rieseberg L."/>
            <person name="Michelmore R."/>
            <person name="Lanteri S."/>
        </authorList>
    </citation>
    <scope>NUCLEOTIDE SEQUENCE [LARGE SCALE GENOMIC DNA]</scope>
    <source>
        <strain evidence="6">2C</strain>
    </source>
</reference>
<dbReference type="InterPro" id="IPR015300">
    <property type="entry name" value="DNA-bd_pseudobarrel_sf"/>
</dbReference>
<dbReference type="PANTHER" id="PTHR46245:SF19">
    <property type="entry name" value="TF-B3 DOMAIN-CONTAINING PROTEIN"/>
    <property type="match status" value="1"/>
</dbReference>
<dbReference type="CDD" id="cd10017">
    <property type="entry name" value="B3_DNA"/>
    <property type="match status" value="1"/>
</dbReference>
<feature type="non-terminal residue" evidence="6">
    <location>
        <position position="135"/>
    </location>
</feature>
<evidence type="ECO:0000256" key="3">
    <source>
        <dbReference type="ARBA" id="ARBA00023125"/>
    </source>
</evidence>
<gene>
    <name evidence="6" type="ORF">Ccrd_022671</name>
</gene>
<dbReference type="Proteomes" id="UP000243975">
    <property type="component" value="Unassembled WGS sequence"/>
</dbReference>
<dbReference type="AlphaFoldDB" id="A0A118JYU7"/>
<proteinExistence type="predicted"/>
<dbReference type="EMBL" id="LEKV01003637">
    <property type="protein sequence ID" value="KVH99084.1"/>
    <property type="molecule type" value="Genomic_DNA"/>
</dbReference>